<accession>A0A1G4IKH9</accession>
<keyword evidence="12" id="KW-1185">Reference proteome</keyword>
<keyword evidence="2" id="KW-0723">Serine/threonine-protein kinase</keyword>
<keyword evidence="3 11" id="KW-0808">Transferase</keyword>
<organism evidence="11 12">
    <name type="scientific">Trypanosoma equiperdum</name>
    <dbReference type="NCBI Taxonomy" id="5694"/>
    <lineage>
        <taxon>Eukaryota</taxon>
        <taxon>Discoba</taxon>
        <taxon>Euglenozoa</taxon>
        <taxon>Kinetoplastea</taxon>
        <taxon>Metakinetoplastina</taxon>
        <taxon>Trypanosomatida</taxon>
        <taxon>Trypanosomatidae</taxon>
        <taxon>Trypanosoma</taxon>
    </lineage>
</organism>
<proteinExistence type="predicted"/>
<evidence type="ECO:0000256" key="5">
    <source>
        <dbReference type="ARBA" id="ARBA00022777"/>
    </source>
</evidence>
<evidence type="ECO:0000256" key="7">
    <source>
        <dbReference type="ARBA" id="ARBA00047899"/>
    </source>
</evidence>
<dbReference type="Proteomes" id="UP000195570">
    <property type="component" value="Unassembled WGS sequence"/>
</dbReference>
<keyword evidence="6" id="KW-0067">ATP-binding</keyword>
<dbReference type="InterPro" id="IPR051131">
    <property type="entry name" value="NEK_Ser/Thr_kinase_NIMA"/>
</dbReference>
<evidence type="ECO:0000256" key="8">
    <source>
        <dbReference type="ARBA" id="ARBA00048679"/>
    </source>
</evidence>
<gene>
    <name evidence="11" type="ORF">TEOVI_000443200</name>
</gene>
<feature type="region of interest" description="Disordered" evidence="9">
    <location>
        <begin position="336"/>
        <end position="380"/>
    </location>
</feature>
<feature type="domain" description="Protein kinase" evidence="10">
    <location>
        <begin position="14"/>
        <end position="270"/>
    </location>
</feature>
<protein>
    <recommendedName>
        <fullName evidence="1">non-specific serine/threonine protein kinase</fullName>
        <ecNumber evidence="1">2.7.11.1</ecNumber>
    </recommendedName>
</protein>
<dbReference type="InterPro" id="IPR008271">
    <property type="entry name" value="Ser/Thr_kinase_AS"/>
</dbReference>
<reference evidence="11" key="1">
    <citation type="submission" date="2016-09" db="EMBL/GenBank/DDBJ databases">
        <authorList>
            <person name="Hebert L."/>
            <person name="Moumen B."/>
        </authorList>
    </citation>
    <scope>NUCLEOTIDE SEQUENCE [LARGE SCALE GENOMIC DNA]</scope>
    <source>
        <strain evidence="11">OVI</strain>
    </source>
</reference>
<evidence type="ECO:0000256" key="1">
    <source>
        <dbReference type="ARBA" id="ARBA00012513"/>
    </source>
</evidence>
<dbReference type="AlphaFoldDB" id="A0A1G4IKH9"/>
<evidence type="ECO:0000313" key="12">
    <source>
        <dbReference type="Proteomes" id="UP000195570"/>
    </source>
</evidence>
<evidence type="ECO:0000313" key="11">
    <source>
        <dbReference type="EMBL" id="SCU72848.1"/>
    </source>
</evidence>
<dbReference type="EMBL" id="CZPT02001920">
    <property type="protein sequence ID" value="SCU72848.1"/>
    <property type="molecule type" value="Genomic_DNA"/>
</dbReference>
<dbReference type="InterPro" id="IPR000719">
    <property type="entry name" value="Prot_kinase_dom"/>
</dbReference>
<keyword evidence="4" id="KW-0547">Nucleotide-binding</keyword>
<evidence type="ECO:0000259" key="10">
    <source>
        <dbReference type="PROSITE" id="PS50011"/>
    </source>
</evidence>
<dbReference type="PANTHER" id="PTHR44899">
    <property type="entry name" value="CAMK FAMILY PROTEIN KINASE"/>
    <property type="match status" value="1"/>
</dbReference>
<dbReference type="VEuPathDB" id="TriTrypDB:TEOVI_000443200"/>
<dbReference type="GO" id="GO:0005524">
    <property type="term" value="F:ATP binding"/>
    <property type="evidence" value="ECO:0007669"/>
    <property type="project" value="UniProtKB-KW"/>
</dbReference>
<evidence type="ECO:0000256" key="2">
    <source>
        <dbReference type="ARBA" id="ARBA00022527"/>
    </source>
</evidence>
<evidence type="ECO:0000256" key="4">
    <source>
        <dbReference type="ARBA" id="ARBA00022741"/>
    </source>
</evidence>
<keyword evidence="5 11" id="KW-0418">Kinase</keyword>
<dbReference type="EC" id="2.7.11.1" evidence="1"/>
<sequence>MKPRDISAPELKRYAIEKALFLGNTTDVFKVREVGTDRPYVLKQMSLLPMGADERKRVLQEICVMSGVDHPNIVKFRESFSGNTSVNIIMECCKCTLEEIIMLQQEEGQPFPEEAIIEWMVELLSGLAHLHSRRVVHRDIKTSNIFVTEKNHLKLGDFGVCTVLTSASIATNSMVGTPLYFSPEVCAGDAYDVRSDVWSLGVVFYEMCTLRRPFEAEHLPGLLQQVLTRDVAPFDTGLDTRLEEIVLRMLRKDPKERPTSQDLIDNHLVVPPSHPSHVSQKPSRGRLIQQYYGPELFFSCDAVTSWGNERGAEEKAAMMAVDDCSRKKLQVRQQQKHPLTARGQTGAPKVPGNTAVPAKRNNIPKKATPRLDKGKELSSQERMEAMERIKSAKSKINMSELRKNMQQRRMELLGKENADAADGVPVVIELKQEPRSSQRADTSDISLSHEDLSRTGSSFLDDIAAVLERHSAGGAKIDLDQLDDAAALLCQYKVTNYGLC</sequence>
<dbReference type="PANTHER" id="PTHR44899:SF3">
    <property type="entry name" value="SERINE_THREONINE-PROTEIN KINASE NEK1"/>
    <property type="match status" value="1"/>
</dbReference>
<dbReference type="GeneID" id="92378372"/>
<dbReference type="SMART" id="SM00220">
    <property type="entry name" value="S_TKc"/>
    <property type="match status" value="1"/>
</dbReference>
<dbReference type="Gene3D" id="1.10.510.10">
    <property type="entry name" value="Transferase(Phosphotransferase) domain 1"/>
    <property type="match status" value="1"/>
</dbReference>
<evidence type="ECO:0000256" key="9">
    <source>
        <dbReference type="SAM" id="MobiDB-lite"/>
    </source>
</evidence>
<dbReference type="SUPFAM" id="SSF56112">
    <property type="entry name" value="Protein kinase-like (PK-like)"/>
    <property type="match status" value="1"/>
</dbReference>
<dbReference type="RefSeq" id="XP_067083304.1">
    <property type="nucleotide sequence ID" value="XM_067227203.1"/>
</dbReference>
<evidence type="ECO:0000256" key="6">
    <source>
        <dbReference type="ARBA" id="ARBA00022840"/>
    </source>
</evidence>
<evidence type="ECO:0000256" key="3">
    <source>
        <dbReference type="ARBA" id="ARBA00022679"/>
    </source>
</evidence>
<dbReference type="InterPro" id="IPR011009">
    <property type="entry name" value="Kinase-like_dom_sf"/>
</dbReference>
<feature type="compositionally biased region" description="Basic and acidic residues" evidence="9">
    <location>
        <begin position="369"/>
        <end position="380"/>
    </location>
</feature>
<comment type="caution">
    <text evidence="11">The sequence shown here is derived from an EMBL/GenBank/DDBJ whole genome shotgun (WGS) entry which is preliminary data.</text>
</comment>
<dbReference type="GO" id="GO:0004674">
    <property type="term" value="F:protein serine/threonine kinase activity"/>
    <property type="evidence" value="ECO:0007669"/>
    <property type="project" value="UniProtKB-KW"/>
</dbReference>
<dbReference type="GO" id="GO:0106310">
    <property type="term" value="F:protein serine kinase activity"/>
    <property type="evidence" value="ECO:0007669"/>
    <property type="project" value="RHEA"/>
</dbReference>
<dbReference type="Pfam" id="PF00069">
    <property type="entry name" value="Pkinase"/>
    <property type="match status" value="1"/>
</dbReference>
<dbReference type="CDD" id="cd08215">
    <property type="entry name" value="STKc_Nek"/>
    <property type="match status" value="1"/>
</dbReference>
<dbReference type="PROSITE" id="PS50011">
    <property type="entry name" value="PROTEIN_KINASE_DOM"/>
    <property type="match status" value="1"/>
</dbReference>
<dbReference type="PROSITE" id="PS00108">
    <property type="entry name" value="PROTEIN_KINASE_ST"/>
    <property type="match status" value="1"/>
</dbReference>
<name>A0A1G4IKH9_TRYEQ</name>
<comment type="catalytic activity">
    <reaction evidence="8">
        <text>L-seryl-[protein] + ATP = O-phospho-L-seryl-[protein] + ADP + H(+)</text>
        <dbReference type="Rhea" id="RHEA:17989"/>
        <dbReference type="Rhea" id="RHEA-COMP:9863"/>
        <dbReference type="Rhea" id="RHEA-COMP:11604"/>
        <dbReference type="ChEBI" id="CHEBI:15378"/>
        <dbReference type="ChEBI" id="CHEBI:29999"/>
        <dbReference type="ChEBI" id="CHEBI:30616"/>
        <dbReference type="ChEBI" id="CHEBI:83421"/>
        <dbReference type="ChEBI" id="CHEBI:456216"/>
        <dbReference type="EC" id="2.7.11.1"/>
    </reaction>
</comment>
<dbReference type="Gene3D" id="3.30.200.20">
    <property type="entry name" value="Phosphorylase Kinase, domain 1"/>
    <property type="match status" value="1"/>
</dbReference>
<comment type="catalytic activity">
    <reaction evidence="7">
        <text>L-threonyl-[protein] + ATP = O-phospho-L-threonyl-[protein] + ADP + H(+)</text>
        <dbReference type="Rhea" id="RHEA:46608"/>
        <dbReference type="Rhea" id="RHEA-COMP:11060"/>
        <dbReference type="Rhea" id="RHEA-COMP:11605"/>
        <dbReference type="ChEBI" id="CHEBI:15378"/>
        <dbReference type="ChEBI" id="CHEBI:30013"/>
        <dbReference type="ChEBI" id="CHEBI:30616"/>
        <dbReference type="ChEBI" id="CHEBI:61977"/>
        <dbReference type="ChEBI" id="CHEBI:456216"/>
        <dbReference type="EC" id="2.7.11.1"/>
    </reaction>
</comment>